<dbReference type="AlphaFoldDB" id="A0A375IQA6"/>
<dbReference type="SUPFAM" id="SSF53850">
    <property type="entry name" value="Periplasmic binding protein-like II"/>
    <property type="match status" value="1"/>
</dbReference>
<sequence>MQLARMVKPEVKVARVYARPRLRGAGAPMIDLSKTYMIEMETAADTGISARQIEVFRMVMRLGSARRAAEALHVSQPAVTQIVLQLEKAARLRLFDRSKGRMVPTPEAASLMDEVERVYVGLDAVQRRIDQLRTHEDTVLRVGVLHAMASSVMPAAVADFVHSYPRVRCQLEVDSSRGLRERLLQRELDIAFMGDEADTSGLTASEFYAVQAVCVAPATHPFAARAKIGIEDLVDVPLIGLDPADPAQRRLQACFAELGIAPRFVATTPYSHTQCSLALAGAGLAITNPLVARTCVALGLRSVPLTAPVRFRAILAFHPSLGQSTAAQQFVSLCRQRLADLQ</sequence>
<dbReference type="Proteomes" id="UP000255505">
    <property type="component" value="Plasmid II"/>
</dbReference>
<dbReference type="PROSITE" id="PS50931">
    <property type="entry name" value="HTH_LYSR"/>
    <property type="match status" value="1"/>
</dbReference>
<proteinExistence type="inferred from homology"/>
<dbReference type="InterPro" id="IPR000847">
    <property type="entry name" value="LysR_HTH_N"/>
</dbReference>
<dbReference type="PRINTS" id="PR00039">
    <property type="entry name" value="HTHLYSR"/>
</dbReference>
<evidence type="ECO:0000256" key="4">
    <source>
        <dbReference type="ARBA" id="ARBA00023163"/>
    </source>
</evidence>
<reference evidence="6 7" key="1">
    <citation type="submission" date="2018-01" db="EMBL/GenBank/DDBJ databases">
        <authorList>
            <person name="Gaut B.S."/>
            <person name="Morton B.R."/>
            <person name="Clegg M.T."/>
            <person name="Duvall M.R."/>
        </authorList>
    </citation>
    <scope>NUCLEOTIDE SEQUENCE [LARGE SCALE GENOMIC DNA]</scope>
    <source>
        <strain evidence="6">Cupriavidus taiwanensis LMG 19425</strain>
        <plasmid evidence="7">Plasmid ii</plasmid>
    </source>
</reference>
<dbReference type="InterPro" id="IPR037424">
    <property type="entry name" value="NocR_PBP2"/>
</dbReference>
<evidence type="ECO:0000256" key="2">
    <source>
        <dbReference type="ARBA" id="ARBA00023015"/>
    </source>
</evidence>
<dbReference type="SUPFAM" id="SSF46785">
    <property type="entry name" value="Winged helix' DNA-binding domain"/>
    <property type="match status" value="1"/>
</dbReference>
<evidence type="ECO:0000313" key="6">
    <source>
        <dbReference type="EMBL" id="SPK76846.1"/>
    </source>
</evidence>
<dbReference type="GO" id="GO:0010628">
    <property type="term" value="P:positive regulation of gene expression"/>
    <property type="evidence" value="ECO:0007669"/>
    <property type="project" value="TreeGrafter"/>
</dbReference>
<dbReference type="GO" id="GO:0009089">
    <property type="term" value="P:lysine biosynthetic process via diaminopimelate"/>
    <property type="evidence" value="ECO:0007669"/>
    <property type="project" value="TreeGrafter"/>
</dbReference>
<comment type="similarity">
    <text evidence="1">Belongs to the LysR transcriptional regulatory family.</text>
</comment>
<evidence type="ECO:0000256" key="1">
    <source>
        <dbReference type="ARBA" id="ARBA00009437"/>
    </source>
</evidence>
<dbReference type="CDD" id="cd08415">
    <property type="entry name" value="PBP2_LysR_opines_like"/>
    <property type="match status" value="1"/>
</dbReference>
<organism evidence="6 7">
    <name type="scientific">Cupriavidus taiwanensis</name>
    <dbReference type="NCBI Taxonomy" id="164546"/>
    <lineage>
        <taxon>Bacteria</taxon>
        <taxon>Pseudomonadati</taxon>
        <taxon>Pseudomonadota</taxon>
        <taxon>Betaproteobacteria</taxon>
        <taxon>Burkholderiales</taxon>
        <taxon>Burkholderiaceae</taxon>
        <taxon>Cupriavidus</taxon>
    </lineage>
</organism>
<dbReference type="InterPro" id="IPR036388">
    <property type="entry name" value="WH-like_DNA-bd_sf"/>
</dbReference>
<keyword evidence="4" id="KW-0804">Transcription</keyword>
<dbReference type="GO" id="GO:0003700">
    <property type="term" value="F:DNA-binding transcription factor activity"/>
    <property type="evidence" value="ECO:0007669"/>
    <property type="project" value="InterPro"/>
</dbReference>
<feature type="domain" description="HTH lysR-type" evidence="5">
    <location>
        <begin position="48"/>
        <end position="105"/>
    </location>
</feature>
<protein>
    <submittedName>
        <fullName evidence="6">Putative transcriptional regulator,LysR family</fullName>
    </submittedName>
</protein>
<evidence type="ECO:0000259" key="5">
    <source>
        <dbReference type="PROSITE" id="PS50931"/>
    </source>
</evidence>
<dbReference type="InterPro" id="IPR005119">
    <property type="entry name" value="LysR_subst-bd"/>
</dbReference>
<name>A0A375IQA6_9BURK</name>
<evidence type="ECO:0000313" key="7">
    <source>
        <dbReference type="Proteomes" id="UP000255505"/>
    </source>
</evidence>
<evidence type="ECO:0000256" key="3">
    <source>
        <dbReference type="ARBA" id="ARBA00023125"/>
    </source>
</evidence>
<dbReference type="PANTHER" id="PTHR30427:SF1">
    <property type="entry name" value="TRANSCRIPTIONAL ACTIVATOR PROTEIN LYSR"/>
    <property type="match status" value="1"/>
</dbReference>
<dbReference type="EMBL" id="LT991977">
    <property type="protein sequence ID" value="SPK76846.1"/>
    <property type="molecule type" value="Genomic_DNA"/>
</dbReference>
<keyword evidence="2" id="KW-0805">Transcription regulation</keyword>
<geneLocation type="plasmid" evidence="6">
    <name>II</name>
</geneLocation>
<keyword evidence="6" id="KW-0614">Plasmid</keyword>
<dbReference type="Pfam" id="PF03466">
    <property type="entry name" value="LysR_substrate"/>
    <property type="match status" value="1"/>
</dbReference>
<accession>A0A375IQA6</accession>
<gene>
    <name evidence="6" type="ORF">CT19425_MP80475</name>
</gene>
<dbReference type="Gene3D" id="1.10.10.10">
    <property type="entry name" value="Winged helix-like DNA-binding domain superfamily/Winged helix DNA-binding domain"/>
    <property type="match status" value="1"/>
</dbReference>
<dbReference type="Pfam" id="PF00126">
    <property type="entry name" value="HTH_1"/>
    <property type="match status" value="1"/>
</dbReference>
<dbReference type="Gene3D" id="3.40.190.290">
    <property type="match status" value="1"/>
</dbReference>
<dbReference type="GO" id="GO:0043565">
    <property type="term" value="F:sequence-specific DNA binding"/>
    <property type="evidence" value="ECO:0007669"/>
    <property type="project" value="TreeGrafter"/>
</dbReference>
<dbReference type="InterPro" id="IPR036390">
    <property type="entry name" value="WH_DNA-bd_sf"/>
</dbReference>
<keyword evidence="3" id="KW-0238">DNA-binding</keyword>
<dbReference type="PANTHER" id="PTHR30427">
    <property type="entry name" value="TRANSCRIPTIONAL ACTIVATOR PROTEIN LYSR"/>
    <property type="match status" value="1"/>
</dbReference>